<reference evidence="2 3" key="1">
    <citation type="submission" date="2020-04" db="EMBL/GenBank/DDBJ databases">
        <title>Achromobacter ruhlandii genome sequencing and assembly.</title>
        <authorList>
            <person name="Martins R.C.R."/>
            <person name="Perdigao-Neto L.V."/>
            <person name="Levin A.S.S."/>
            <person name="Costa S.F."/>
        </authorList>
    </citation>
    <scope>NUCLEOTIDE SEQUENCE [LARGE SCALE GENOMIC DNA]</scope>
    <source>
        <strain evidence="2 3">9035ralo</strain>
    </source>
</reference>
<proteinExistence type="predicted"/>
<dbReference type="SUPFAM" id="SSF53474">
    <property type="entry name" value="alpha/beta-Hydrolases"/>
    <property type="match status" value="1"/>
</dbReference>
<name>A0A848NS71_9BURK</name>
<dbReference type="InterPro" id="IPR029058">
    <property type="entry name" value="AB_hydrolase_fold"/>
</dbReference>
<protein>
    <recommendedName>
        <fullName evidence="4">Alpha/beta hydrolase</fullName>
    </recommendedName>
</protein>
<dbReference type="Pfam" id="PF06821">
    <property type="entry name" value="Ser_hydrolase"/>
    <property type="match status" value="1"/>
</dbReference>
<dbReference type="GO" id="GO:0016787">
    <property type="term" value="F:hydrolase activity"/>
    <property type="evidence" value="ECO:0007669"/>
    <property type="project" value="InterPro"/>
</dbReference>
<dbReference type="EMBL" id="JABBZE010000817">
    <property type="protein sequence ID" value="NMU93730.1"/>
    <property type="molecule type" value="Genomic_DNA"/>
</dbReference>
<dbReference type="Proteomes" id="UP000542405">
    <property type="component" value="Unassembled WGS sequence"/>
</dbReference>
<feature type="non-terminal residue" evidence="2">
    <location>
        <position position="154"/>
    </location>
</feature>
<accession>A0A848NS71</accession>
<evidence type="ECO:0000313" key="2">
    <source>
        <dbReference type="EMBL" id="NMU93730.1"/>
    </source>
</evidence>
<organism evidence="2 3">
    <name type="scientific">Achromobacter ruhlandii</name>
    <dbReference type="NCBI Taxonomy" id="72557"/>
    <lineage>
        <taxon>Bacteria</taxon>
        <taxon>Pseudomonadati</taxon>
        <taxon>Pseudomonadota</taxon>
        <taxon>Betaproteobacteria</taxon>
        <taxon>Burkholderiales</taxon>
        <taxon>Alcaligenaceae</taxon>
        <taxon>Achromobacter</taxon>
    </lineage>
</organism>
<evidence type="ECO:0000313" key="3">
    <source>
        <dbReference type="Proteomes" id="UP000542405"/>
    </source>
</evidence>
<feature type="region of interest" description="Disordered" evidence="1">
    <location>
        <begin position="86"/>
        <end position="129"/>
    </location>
</feature>
<comment type="caution">
    <text evidence="2">The sequence shown here is derived from an EMBL/GenBank/DDBJ whole genome shotgun (WGS) entry which is preliminary data.</text>
</comment>
<evidence type="ECO:0000256" key="1">
    <source>
        <dbReference type="SAM" id="MobiDB-lite"/>
    </source>
</evidence>
<dbReference type="AlphaFoldDB" id="A0A848NS71"/>
<sequence>MRLQPIIVPGWKDSGPDHWQTRWAALLPHAVRVQQRDWENPVSAEWISTLAGLVDQARSPVLLVAHSLGCLISAALPVPLRAKVAGAPPLAPAHGEMPDTPTRPRGFAPTPRNPPPLPSQRASTATQPDVALHAALPSPDLSVCHLWRTTRARQ</sequence>
<gene>
    <name evidence="2" type="ORF">HGQ98_31050</name>
</gene>
<evidence type="ECO:0008006" key="4">
    <source>
        <dbReference type="Google" id="ProtNLM"/>
    </source>
</evidence>
<dbReference type="RefSeq" id="WP_169538144.1">
    <property type="nucleotide sequence ID" value="NZ_JABBZE010000817.1"/>
</dbReference>
<dbReference type="InterPro" id="IPR010662">
    <property type="entry name" value="RBBP9/YdeN"/>
</dbReference>
<dbReference type="Gene3D" id="3.40.50.1820">
    <property type="entry name" value="alpha/beta hydrolase"/>
    <property type="match status" value="1"/>
</dbReference>